<dbReference type="RefSeq" id="WP_015201659.1">
    <property type="nucleotide sequence ID" value="NC_019753.1"/>
</dbReference>
<name>K9VWK7_9CYAN</name>
<dbReference type="Gene3D" id="3.30.70.270">
    <property type="match status" value="1"/>
</dbReference>
<dbReference type="GO" id="GO:0051607">
    <property type="term" value="P:defense response to virus"/>
    <property type="evidence" value="ECO:0007669"/>
    <property type="project" value="UniProtKB-KW"/>
</dbReference>
<gene>
    <name evidence="4" type="ORF">Cri9333_0579</name>
</gene>
<dbReference type="KEGG" id="cep:Cri9333_0579"/>
<reference evidence="4 5" key="1">
    <citation type="submission" date="2012-06" db="EMBL/GenBank/DDBJ databases">
        <title>Finished chromosome of genome of Crinalium epipsammum PCC 9333.</title>
        <authorList>
            <consortium name="US DOE Joint Genome Institute"/>
            <person name="Gugger M."/>
            <person name="Coursin T."/>
            <person name="Rippka R."/>
            <person name="Tandeau De Marsac N."/>
            <person name="Huntemann M."/>
            <person name="Wei C.-L."/>
            <person name="Han J."/>
            <person name="Detter J.C."/>
            <person name="Han C."/>
            <person name="Tapia R."/>
            <person name="Davenport K."/>
            <person name="Daligault H."/>
            <person name="Erkkila T."/>
            <person name="Gu W."/>
            <person name="Munk A.C.C."/>
            <person name="Teshima H."/>
            <person name="Xu Y."/>
            <person name="Chain P."/>
            <person name="Chen A."/>
            <person name="Krypides N."/>
            <person name="Mavromatis K."/>
            <person name="Markowitz V."/>
            <person name="Szeto E."/>
            <person name="Ivanova N."/>
            <person name="Mikhailova N."/>
            <person name="Ovchinnikova G."/>
            <person name="Pagani I."/>
            <person name="Pati A."/>
            <person name="Goodwin L."/>
            <person name="Peters L."/>
            <person name="Pitluck S."/>
            <person name="Woyke T."/>
            <person name="Kerfeld C."/>
        </authorList>
    </citation>
    <scope>NUCLEOTIDE SEQUENCE [LARGE SCALE GENOMIC DNA]</scope>
    <source>
        <strain evidence="4 5">PCC 9333</strain>
    </source>
</reference>
<dbReference type="STRING" id="1173022.Cri9333_0579"/>
<evidence type="ECO:0000259" key="3">
    <source>
        <dbReference type="Pfam" id="PF22335"/>
    </source>
</evidence>
<sequence length="559" mass="62576">MYLVLIETSGNQNFIFSTNKLRENIGASELTYRACTRWVLEAVAQVNNSRGISLWTTDGRQLGRNLFNKQLNQQIESANNRVEVIIATSGKALLIAKDEETAKTLIRYVTKKAVIEAPGLEICGVFQEFNWEEDLIGKVNSEVHQKYELVRSQKPSNNLRFTRLPVITDCATSGLPAGELFPNPEPNEKPISTSAVSAAKQRCSEGASNRMIALLEGGDRFSEDIDDIKSDWIAIIHADGNGLGEIFLKFHEHISADRPNKNRDYIDKLRKFSLCLDICTERAFNTALDQIKPFIEINNNLIPLVPLVLGGDDLTVVCDGKFALKFTQEFLKAFEQETASITHYEGIIPEIAKTALKVGRLSACAGIAIIKPHFPFSVGYDLSEALMKSAKKIKKIVVNDAEKPYPCSSLDFHVLYDSSNVNFEKIRGKLHLDGGKTQLYVRPYVVTEINNLSNAKQGLEWANFHHWQKLENSVKVLVDKDLEGRRKLPNSQMHDLRESLFLGKNAADGKFQLICDRYHDNGISQLAGDENSLFSLEPDLGIYKTILLDAIEAADFLIV</sequence>
<feature type="domain" description="Cas10/Cmr2 second palm" evidence="3">
    <location>
        <begin position="233"/>
        <end position="394"/>
    </location>
</feature>
<proteinExistence type="predicted"/>
<evidence type="ECO:0000313" key="4">
    <source>
        <dbReference type="EMBL" id="AFZ11525.1"/>
    </source>
</evidence>
<dbReference type="Proteomes" id="UP000010472">
    <property type="component" value="Chromosome"/>
</dbReference>
<dbReference type="InterPro" id="IPR043128">
    <property type="entry name" value="Rev_trsase/Diguanyl_cyclase"/>
</dbReference>
<dbReference type="Pfam" id="PF22335">
    <property type="entry name" value="Cas10-Cmr2_palm2"/>
    <property type="match status" value="1"/>
</dbReference>
<dbReference type="OrthoDB" id="442064at2"/>
<keyword evidence="5" id="KW-1185">Reference proteome</keyword>
<dbReference type="PATRIC" id="fig|1173022.3.peg.637"/>
<evidence type="ECO:0000256" key="1">
    <source>
        <dbReference type="ARBA" id="ARBA00022741"/>
    </source>
</evidence>
<organism evidence="4 5">
    <name type="scientific">Crinalium epipsammum PCC 9333</name>
    <dbReference type="NCBI Taxonomy" id="1173022"/>
    <lineage>
        <taxon>Bacteria</taxon>
        <taxon>Bacillati</taxon>
        <taxon>Cyanobacteriota</taxon>
        <taxon>Cyanophyceae</taxon>
        <taxon>Gomontiellales</taxon>
        <taxon>Gomontiellaceae</taxon>
        <taxon>Crinalium</taxon>
    </lineage>
</organism>
<dbReference type="GO" id="GO:0000166">
    <property type="term" value="F:nucleotide binding"/>
    <property type="evidence" value="ECO:0007669"/>
    <property type="project" value="UniProtKB-KW"/>
</dbReference>
<dbReference type="AlphaFoldDB" id="K9VWK7"/>
<evidence type="ECO:0000313" key="5">
    <source>
        <dbReference type="Proteomes" id="UP000010472"/>
    </source>
</evidence>
<evidence type="ECO:0000256" key="2">
    <source>
        <dbReference type="ARBA" id="ARBA00023118"/>
    </source>
</evidence>
<dbReference type="EMBL" id="CP003620">
    <property type="protein sequence ID" value="AFZ11525.1"/>
    <property type="molecule type" value="Genomic_DNA"/>
</dbReference>
<keyword evidence="1" id="KW-0547">Nucleotide-binding</keyword>
<accession>K9VWK7</accession>
<dbReference type="HOGENOM" id="CLU_037606_0_0_3"/>
<dbReference type="eggNOG" id="COG1353">
    <property type="taxonomic scope" value="Bacteria"/>
</dbReference>
<keyword evidence="2" id="KW-0051">Antiviral defense</keyword>
<dbReference type="InterPro" id="IPR054767">
    <property type="entry name" value="Cas10-Cmr2_palm2"/>
</dbReference>
<protein>
    <recommendedName>
        <fullName evidence="3">Cas10/Cmr2 second palm domain-containing protein</fullName>
    </recommendedName>
</protein>